<name>A0A3S4Y0X8_9PAST</name>
<feature type="domain" description="Trimeric autotransporter adhesin YadA-like head" evidence="2">
    <location>
        <begin position="158"/>
        <end position="178"/>
    </location>
</feature>
<reference evidence="5 6" key="1">
    <citation type="submission" date="2018-12" db="EMBL/GenBank/DDBJ databases">
        <authorList>
            <consortium name="Pathogen Informatics"/>
        </authorList>
    </citation>
    <scope>NUCLEOTIDE SEQUENCE [LARGE SCALE GENOMIC DNA]</scope>
    <source>
        <strain evidence="5 6">NCTC8284</strain>
    </source>
</reference>
<dbReference type="Proteomes" id="UP000278733">
    <property type="component" value="Chromosome"/>
</dbReference>
<evidence type="ECO:0000256" key="1">
    <source>
        <dbReference type="SAM" id="MobiDB-lite"/>
    </source>
</evidence>
<dbReference type="InterPro" id="IPR011049">
    <property type="entry name" value="Serralysin-like_metalloprot_C"/>
</dbReference>
<dbReference type="Pfam" id="PF05662">
    <property type="entry name" value="YadA_stalk"/>
    <property type="match status" value="1"/>
</dbReference>
<feature type="domain" description="Trimeric autotransporter adhesin YadA-like head" evidence="2">
    <location>
        <begin position="209"/>
        <end position="233"/>
    </location>
</feature>
<dbReference type="InterPro" id="IPR024973">
    <property type="entry name" value="ESPR"/>
</dbReference>
<evidence type="ECO:0000259" key="3">
    <source>
        <dbReference type="Pfam" id="PF05662"/>
    </source>
</evidence>
<dbReference type="InterPro" id="IPR008640">
    <property type="entry name" value="Adhesin_Head_dom"/>
</dbReference>
<organism evidence="5 6">
    <name type="scientific">Rodentibacter pneumotropicus</name>
    <dbReference type="NCBI Taxonomy" id="758"/>
    <lineage>
        <taxon>Bacteria</taxon>
        <taxon>Pseudomonadati</taxon>
        <taxon>Pseudomonadota</taxon>
        <taxon>Gammaproteobacteria</taxon>
        <taxon>Pasteurellales</taxon>
        <taxon>Pasteurellaceae</taxon>
        <taxon>Rodentibacter</taxon>
    </lineage>
</organism>
<evidence type="ECO:0000313" key="5">
    <source>
        <dbReference type="EMBL" id="VEH66320.1"/>
    </source>
</evidence>
<proteinExistence type="predicted"/>
<dbReference type="EMBL" id="LR134405">
    <property type="protein sequence ID" value="VEH66320.1"/>
    <property type="molecule type" value="Genomic_DNA"/>
</dbReference>
<feature type="domain" description="Trimeric autotransporter adhesin YadA-like head" evidence="2">
    <location>
        <begin position="394"/>
        <end position="419"/>
    </location>
</feature>
<dbReference type="InterPro" id="IPR008635">
    <property type="entry name" value="Coiled_stalk_dom"/>
</dbReference>
<dbReference type="CDD" id="cd12820">
    <property type="entry name" value="LbR_YadA-like"/>
    <property type="match status" value="2"/>
</dbReference>
<feature type="domain" description="Trimeric autotransporter adhesin YadA-like head" evidence="2">
    <location>
        <begin position="311"/>
        <end position="336"/>
    </location>
</feature>
<feature type="domain" description="ESPR" evidence="4">
    <location>
        <begin position="1"/>
        <end position="44"/>
    </location>
</feature>
<feature type="domain" description="Trimeric autotransporter adhesin YadA-like head" evidence="2">
    <location>
        <begin position="262"/>
        <end position="286"/>
    </location>
</feature>
<evidence type="ECO:0000313" key="6">
    <source>
        <dbReference type="Proteomes" id="UP000278733"/>
    </source>
</evidence>
<dbReference type="GO" id="GO:0019867">
    <property type="term" value="C:outer membrane"/>
    <property type="evidence" value="ECO:0007669"/>
    <property type="project" value="InterPro"/>
</dbReference>
<feature type="domain" description="Trimeric autotransporter adhesin YadA-like stalk" evidence="3">
    <location>
        <begin position="456"/>
        <end position="486"/>
    </location>
</feature>
<gene>
    <name evidence="5" type="primary">hsf2_13</name>
    <name evidence="5" type="ORF">NCTC8284_01482</name>
</gene>
<dbReference type="SUPFAM" id="SSF101967">
    <property type="entry name" value="Adhesin YadA, collagen-binding domain"/>
    <property type="match status" value="2"/>
</dbReference>
<feature type="compositionally biased region" description="Basic and acidic residues" evidence="1">
    <location>
        <begin position="84"/>
        <end position="95"/>
    </location>
</feature>
<accession>A0A3S4Y0X8</accession>
<feature type="domain" description="Trimeric autotransporter adhesin YadA-like head" evidence="2">
    <location>
        <begin position="355"/>
        <end position="378"/>
    </location>
</feature>
<dbReference type="AlphaFoldDB" id="A0A3S4Y0X8"/>
<protein>
    <submittedName>
        <fullName evidence="5">Autotransporter adhesin</fullName>
    </submittedName>
</protein>
<sequence length="523" mass="54046">MNKIFKVIWNHAAQTWVAVSELSKVKAISSSSTSTKPDSLSTNLIKTIVVTLPFVVTPTVANAYVEIPGVARSGQANPSANAKPADKASDTRVYDYKNPGNKSYHDADKKGDLSGRYSNEGEYAFGIAIGNKSDAVRKDGVSSGIAIGDYSQAKAGLATAVGAFSNAEDVGSTAIGTAARAKGFNSLAVMRQSAAIGDYSAAIGSVAYAKGNASFAFGASATSNGNQSIAIGNVAPKTLDGLPGGGDVNRTQYDGLSNTQSNGDRSVAIGSGAKTNGNDSFAFGSLASTGEFYSEHDSYLGEKVTKPGSSSAEKAIAFGTSSRATGNSSIAFGYNSLGAKTNSIAFGIEAKARKNDAVAFGSNANASEANAIAFGSNAQALHENVITIGKDSKATKKGAMSIGESAISNAKNSLSLGNGTVVNQEDIKNKNAKYTNDNFDIEYGVVAIANKGSERRLVNLAAGREDTDAVNVKQLSEVNDNLAKSIAGDGYIGYSIDSATGRYTYKAPEFDIKNQKLNNVKKR</sequence>
<evidence type="ECO:0000259" key="4">
    <source>
        <dbReference type="Pfam" id="PF13018"/>
    </source>
</evidence>
<dbReference type="KEGG" id="rpne:NCTC8284_01482"/>
<feature type="region of interest" description="Disordered" evidence="1">
    <location>
        <begin position="74"/>
        <end position="111"/>
    </location>
</feature>
<evidence type="ECO:0000259" key="2">
    <source>
        <dbReference type="Pfam" id="PF05658"/>
    </source>
</evidence>
<dbReference type="Gene3D" id="2.150.10.10">
    <property type="entry name" value="Serralysin-like metalloprotease, C-terminal"/>
    <property type="match status" value="3"/>
</dbReference>
<dbReference type="Pfam" id="PF05658">
    <property type="entry name" value="YadA_head"/>
    <property type="match status" value="6"/>
</dbReference>
<dbReference type="Pfam" id="PF13018">
    <property type="entry name" value="ESPR"/>
    <property type="match status" value="1"/>
</dbReference>